<evidence type="ECO:0000313" key="2">
    <source>
        <dbReference type="Proteomes" id="UP001165366"/>
    </source>
</evidence>
<name>A0ABS9KE30_9BACT</name>
<reference evidence="1" key="1">
    <citation type="submission" date="2022-01" db="EMBL/GenBank/DDBJ databases">
        <authorList>
            <person name="Wang Y."/>
        </authorList>
    </citation>
    <scope>NUCLEOTIDE SEQUENCE</scope>
    <source>
        <strain evidence="1">WB101</strain>
    </source>
</reference>
<evidence type="ECO:0000313" key="1">
    <source>
        <dbReference type="EMBL" id="MCG2589124.1"/>
    </source>
</evidence>
<reference evidence="1" key="2">
    <citation type="submission" date="2024-05" db="EMBL/GenBank/DDBJ databases">
        <title>Rhodohalobacter halophilus gen. nov., sp. nov., a moderately halophilic member of the family Balneolaceae.</title>
        <authorList>
            <person name="Xia J."/>
        </authorList>
    </citation>
    <scope>NUCLEOTIDE SEQUENCE</scope>
    <source>
        <strain evidence="1">WB101</strain>
    </source>
</reference>
<proteinExistence type="predicted"/>
<protein>
    <submittedName>
        <fullName evidence="1">Uncharacterized protein</fullName>
    </submittedName>
</protein>
<keyword evidence="2" id="KW-1185">Reference proteome</keyword>
<dbReference type="EMBL" id="JAKLWS010000012">
    <property type="protein sequence ID" value="MCG2589124.1"/>
    <property type="molecule type" value="Genomic_DNA"/>
</dbReference>
<sequence>MGTTESSKPGSTGEELDCEENVLRFGLEQSNYERVEPAAFALNSSERREDWKRISVWEKSLTTIDHAQNLLSNPKRKLLIDLNVGDVKGIEIRGKTNVLNVKWDRLPECIEEDGTKGENYDPGCEGHCALDGLYTGNKKTRKIIRKKLADLATDSNFEVLDT</sequence>
<accession>A0ABS9KE30</accession>
<dbReference type="Proteomes" id="UP001165366">
    <property type="component" value="Unassembled WGS sequence"/>
</dbReference>
<organism evidence="1 2">
    <name type="scientific">Rhodohalobacter sulfatireducens</name>
    <dbReference type="NCBI Taxonomy" id="2911366"/>
    <lineage>
        <taxon>Bacteria</taxon>
        <taxon>Pseudomonadati</taxon>
        <taxon>Balneolota</taxon>
        <taxon>Balneolia</taxon>
        <taxon>Balneolales</taxon>
        <taxon>Balneolaceae</taxon>
        <taxon>Rhodohalobacter</taxon>
    </lineage>
</organism>
<gene>
    <name evidence="1" type="ORF">L6773_11130</name>
</gene>
<comment type="caution">
    <text evidence="1">The sequence shown here is derived from an EMBL/GenBank/DDBJ whole genome shotgun (WGS) entry which is preliminary data.</text>
</comment>
<dbReference type="RefSeq" id="WP_237854447.1">
    <property type="nucleotide sequence ID" value="NZ_JAKLWS010000012.1"/>
</dbReference>